<evidence type="ECO:0000313" key="2">
    <source>
        <dbReference type="Proteomes" id="UP000320421"/>
    </source>
</evidence>
<protein>
    <submittedName>
        <fullName evidence="1">Uncharacterized protein</fullName>
    </submittedName>
</protein>
<dbReference type="AlphaFoldDB" id="A0A517PQN8"/>
<reference evidence="1 2" key="1">
    <citation type="submission" date="2019-02" db="EMBL/GenBank/DDBJ databases">
        <title>Deep-cultivation of Planctomycetes and their phenomic and genomic characterization uncovers novel biology.</title>
        <authorList>
            <person name="Wiegand S."/>
            <person name="Jogler M."/>
            <person name="Boedeker C."/>
            <person name="Pinto D."/>
            <person name="Vollmers J."/>
            <person name="Rivas-Marin E."/>
            <person name="Kohn T."/>
            <person name="Peeters S.H."/>
            <person name="Heuer A."/>
            <person name="Rast P."/>
            <person name="Oberbeckmann S."/>
            <person name="Bunk B."/>
            <person name="Jeske O."/>
            <person name="Meyerdierks A."/>
            <person name="Storesund J.E."/>
            <person name="Kallscheuer N."/>
            <person name="Luecker S."/>
            <person name="Lage O.M."/>
            <person name="Pohl T."/>
            <person name="Merkel B.J."/>
            <person name="Hornburger P."/>
            <person name="Mueller R.-W."/>
            <person name="Bruemmer F."/>
            <person name="Labrenz M."/>
            <person name="Spormann A.M."/>
            <person name="Op den Camp H."/>
            <person name="Overmann J."/>
            <person name="Amann R."/>
            <person name="Jetten M.S.M."/>
            <person name="Mascher T."/>
            <person name="Medema M.H."/>
            <person name="Devos D.P."/>
            <person name="Kaster A.-K."/>
            <person name="Ovreas L."/>
            <person name="Rohde M."/>
            <person name="Galperin M.Y."/>
            <person name="Jogler C."/>
        </authorList>
    </citation>
    <scope>NUCLEOTIDE SEQUENCE [LARGE SCALE GENOMIC DNA]</scope>
    <source>
        <strain evidence="1 2">HG66A1</strain>
    </source>
</reference>
<dbReference type="EMBL" id="CP036266">
    <property type="protein sequence ID" value="QDT21688.1"/>
    <property type="molecule type" value="Genomic_DNA"/>
</dbReference>
<evidence type="ECO:0000313" key="1">
    <source>
        <dbReference type="EMBL" id="QDT21688.1"/>
    </source>
</evidence>
<name>A0A517PQN8_9PLAN</name>
<gene>
    <name evidence="1" type="ORF">HG66A1_34910</name>
</gene>
<proteinExistence type="predicted"/>
<dbReference type="Proteomes" id="UP000320421">
    <property type="component" value="Chromosome"/>
</dbReference>
<accession>A0A517PQN8</accession>
<sequence length="169" mass="18431">MCIDCLADYRRLAPCRSGDLGSMYYSGLLVSSDKVICRETEQVARVEIDFVEGQLGVKTEFCPDVAGFCPGVSRILSLSDRNLSWSALNIGGRTLRTSSICSTEKPVKNVRDSGESESVVRPVPVHDDLPRARATFETGYGSTGAVQVQFEQSHSGSAQWCVQESEICL</sequence>
<organism evidence="1 2">
    <name type="scientific">Gimesia chilikensis</name>
    <dbReference type="NCBI Taxonomy" id="2605989"/>
    <lineage>
        <taxon>Bacteria</taxon>
        <taxon>Pseudomonadati</taxon>
        <taxon>Planctomycetota</taxon>
        <taxon>Planctomycetia</taxon>
        <taxon>Planctomycetales</taxon>
        <taxon>Planctomycetaceae</taxon>
        <taxon>Gimesia</taxon>
    </lineage>
</organism>
<keyword evidence="2" id="KW-1185">Reference proteome</keyword>